<dbReference type="InterPro" id="IPR001584">
    <property type="entry name" value="Integrase_cat-core"/>
</dbReference>
<dbReference type="RefSeq" id="XP_019100085.1">
    <property type="nucleotide sequence ID" value="XM_019244540.1"/>
</dbReference>
<gene>
    <name evidence="6" type="primary">LOC104779870</name>
</gene>
<dbReference type="PANTHER" id="PTHR42648:SF26">
    <property type="entry name" value="INTEGRASE CATALYTIC DOMAIN-CONTAINING PROTEIN"/>
    <property type="match status" value="1"/>
</dbReference>
<dbReference type="Pfam" id="PF25597">
    <property type="entry name" value="SH3_retrovirus"/>
    <property type="match status" value="1"/>
</dbReference>
<evidence type="ECO:0000256" key="2">
    <source>
        <dbReference type="ARBA" id="ARBA00022801"/>
    </source>
</evidence>
<dbReference type="Pfam" id="PF07727">
    <property type="entry name" value="RVT_2"/>
    <property type="match status" value="1"/>
</dbReference>
<dbReference type="InterPro" id="IPR039537">
    <property type="entry name" value="Retrotran_Ty1/copia-like"/>
</dbReference>
<dbReference type="InterPro" id="IPR013103">
    <property type="entry name" value="RVT_2"/>
</dbReference>
<keyword evidence="5" id="KW-1185">Reference proteome</keyword>
<dbReference type="InterPro" id="IPR012337">
    <property type="entry name" value="RNaseH-like_sf"/>
</dbReference>
<dbReference type="PROSITE" id="PS50994">
    <property type="entry name" value="INTEGRASE"/>
    <property type="match status" value="1"/>
</dbReference>
<reference evidence="6" key="2">
    <citation type="submission" date="2025-08" db="UniProtKB">
        <authorList>
            <consortium name="RefSeq"/>
        </authorList>
    </citation>
    <scope>IDENTIFICATION</scope>
    <source>
        <tissue evidence="6">Leaf</tissue>
    </source>
</reference>
<feature type="compositionally biased region" description="Pro residues" evidence="3">
    <location>
        <begin position="369"/>
        <end position="379"/>
    </location>
</feature>
<dbReference type="PANTHER" id="PTHR42648">
    <property type="entry name" value="TRANSPOSASE, PUTATIVE-RELATED"/>
    <property type="match status" value="1"/>
</dbReference>
<reference evidence="5" key="1">
    <citation type="journal article" date="2014" name="Nat. Commun.">
        <title>The emerging biofuel crop Camelina sativa retains a highly undifferentiated hexaploid genome structure.</title>
        <authorList>
            <person name="Kagale S."/>
            <person name="Koh C."/>
            <person name="Nixon J."/>
            <person name="Bollina V."/>
            <person name="Clarke W.E."/>
            <person name="Tuteja R."/>
            <person name="Spillane C."/>
            <person name="Robinson S.J."/>
            <person name="Links M.G."/>
            <person name="Clarke C."/>
            <person name="Higgins E.E."/>
            <person name="Huebert T."/>
            <person name="Sharpe A.G."/>
            <person name="Parkin I.A."/>
        </authorList>
    </citation>
    <scope>NUCLEOTIDE SEQUENCE [LARGE SCALE GENOMIC DNA]</scope>
    <source>
        <strain evidence="5">cv. DH55</strain>
    </source>
</reference>
<feature type="domain" description="Integrase catalytic" evidence="4">
    <location>
        <begin position="97"/>
        <end position="262"/>
    </location>
</feature>
<dbReference type="InterPro" id="IPR036397">
    <property type="entry name" value="RNaseH_sf"/>
</dbReference>
<name>A0ABM1RM47_CAMSA</name>
<dbReference type="InterPro" id="IPR057670">
    <property type="entry name" value="SH3_retrovirus"/>
</dbReference>
<evidence type="ECO:0000256" key="1">
    <source>
        <dbReference type="ARBA" id="ARBA00022723"/>
    </source>
</evidence>
<dbReference type="Pfam" id="PF00665">
    <property type="entry name" value="rve"/>
    <property type="match status" value="1"/>
</dbReference>
<keyword evidence="2" id="KW-0378">Hydrolase</keyword>
<dbReference type="GeneID" id="104779870"/>
<feature type="region of interest" description="Disordered" evidence="3">
    <location>
        <begin position="367"/>
        <end position="388"/>
    </location>
</feature>
<dbReference type="Proteomes" id="UP000694864">
    <property type="component" value="Chromosome 4"/>
</dbReference>
<accession>A0ABM1RM47</accession>
<dbReference type="SUPFAM" id="SSF53098">
    <property type="entry name" value="Ribonuclease H-like"/>
    <property type="match status" value="1"/>
</dbReference>
<organism evidence="5 6">
    <name type="scientific">Camelina sativa</name>
    <name type="common">False flax</name>
    <name type="synonym">Myagrum sativum</name>
    <dbReference type="NCBI Taxonomy" id="90675"/>
    <lineage>
        <taxon>Eukaryota</taxon>
        <taxon>Viridiplantae</taxon>
        <taxon>Streptophyta</taxon>
        <taxon>Embryophyta</taxon>
        <taxon>Tracheophyta</taxon>
        <taxon>Spermatophyta</taxon>
        <taxon>Magnoliopsida</taxon>
        <taxon>eudicotyledons</taxon>
        <taxon>Gunneridae</taxon>
        <taxon>Pentapetalae</taxon>
        <taxon>rosids</taxon>
        <taxon>malvids</taxon>
        <taxon>Brassicales</taxon>
        <taxon>Brassicaceae</taxon>
        <taxon>Camelineae</taxon>
        <taxon>Camelina</taxon>
    </lineage>
</organism>
<dbReference type="Gene3D" id="3.30.420.10">
    <property type="entry name" value="Ribonuclease H-like superfamily/Ribonuclease H"/>
    <property type="match status" value="1"/>
</dbReference>
<evidence type="ECO:0000313" key="6">
    <source>
        <dbReference type="RefSeq" id="XP_019100085.1"/>
    </source>
</evidence>
<proteinExistence type="predicted"/>
<evidence type="ECO:0000259" key="4">
    <source>
        <dbReference type="PROSITE" id="PS50994"/>
    </source>
</evidence>
<sequence>MLPQSQDLWTRTKLLRCNSDGPLYTITPPVSPAYAFSIQAPTGDLWHRRLGHTGISTLQSLASSGFIYFSKTDLTNLCHACQLGKHVCLPFFNSNSIVSTPFELIHSDLWKSPVSSISGVKYYLIFLDDFSHYVWVYPLKQKSDAFSRFLHFSAIVRTQFHHGISFLQCDNSGEFNNRHFRDHLASTGTGFRFSCPHTSQQNGKAERMLRTINNLIRSLLIHAHMPLGYWVEALHTATHILNLLPSAAINNEVPFTRLFNKTPRYDHLRVFGSLCYPNLLATSVHKLAPRSTACVFLGYPSDQRGFRCLDIHSKRIILSRHVVFGDNVFPFAHSPAPRPPEEIFVPMTPIPRLPPLPLSPSSPLVVTPPVEPPPAPAPSHPMQTRDKSGITKPVHRLCLHTSTVSPLPLNHIQAARDPNWNPAMGEEYSTLIKMGTWCLVPRPKNTNIIRSMWLYKHKFDSNGRLSRYKARLVANGNSQLPGVDCDETFSPVVKPATIRAVLHVATAYDWPLRQLDVKNAFLVRCSAGVSFYA</sequence>
<dbReference type="Pfam" id="PF13976">
    <property type="entry name" value="gag_pre-integrs"/>
    <property type="match status" value="1"/>
</dbReference>
<dbReference type="InterPro" id="IPR025724">
    <property type="entry name" value="GAG-pre-integrase_dom"/>
</dbReference>
<protein>
    <submittedName>
        <fullName evidence="6">Uncharacterized protein LOC104779870 isoform X1</fullName>
    </submittedName>
</protein>
<evidence type="ECO:0000256" key="3">
    <source>
        <dbReference type="SAM" id="MobiDB-lite"/>
    </source>
</evidence>
<evidence type="ECO:0000313" key="5">
    <source>
        <dbReference type="Proteomes" id="UP000694864"/>
    </source>
</evidence>
<keyword evidence="1" id="KW-0479">Metal-binding</keyword>